<feature type="binding site" evidence="15">
    <location>
        <position position="105"/>
    </location>
    <ligand>
        <name>substrate</name>
    </ligand>
</feature>
<dbReference type="GO" id="GO:0141152">
    <property type="term" value="F:glycerol-3-phosphate dehydrogenase (NAD+) activity"/>
    <property type="evidence" value="ECO:0007669"/>
    <property type="project" value="RHEA"/>
</dbReference>
<sequence length="332" mass="36597">MKITVIGGGSWGTALAKILAEKELDVYILARREAVCEAINKEKENPFYLPGIKLPKKLKATLDLETAFKDSKVILWVVPSFALKEVIKNYKNYAEKIPYHISGIKGIDLKTEKTPYTILKEEFPKNSKIFVLGGPSFAKEVAKGLPTAVVLAGENDEETKKMQELLATPYFRVYRSEDPLGVEIAGALKNVIAIASGISDGLELGLNARASLITRGLVEIIRLGTKLGGNLYTFYGLAGMGDLVLTCTGNLSRNYQVGYRLGKGEKLENILSDLRQVAEGVKTAKVVKNLAKKLKVELPICGEVYRVLYEGEDPKACLKRLLSRSLKKEFEI</sequence>
<dbReference type="InterPro" id="IPR006109">
    <property type="entry name" value="G3P_DH_NAD-dep_C"/>
</dbReference>
<feature type="binding site" evidence="13">
    <location>
        <position position="254"/>
    </location>
    <ligand>
        <name>sn-glycerol 3-phosphate</name>
        <dbReference type="ChEBI" id="CHEBI:57597"/>
    </ligand>
</feature>
<dbReference type="GO" id="GO:0008654">
    <property type="term" value="P:phospholipid biosynthetic process"/>
    <property type="evidence" value="ECO:0007669"/>
    <property type="project" value="UniProtKB-KW"/>
</dbReference>
<keyword evidence="3 13" id="KW-0521">NADP</keyword>
<dbReference type="InterPro" id="IPR006168">
    <property type="entry name" value="G3P_DH_NAD-dep"/>
</dbReference>
<feature type="binding site" evidence="13">
    <location>
        <position position="138"/>
    </location>
    <ligand>
        <name>NADPH</name>
        <dbReference type="ChEBI" id="CHEBI:57783"/>
    </ligand>
</feature>
<evidence type="ECO:0000256" key="14">
    <source>
        <dbReference type="PIRSR" id="PIRSR000114-1"/>
    </source>
</evidence>
<evidence type="ECO:0000256" key="10">
    <source>
        <dbReference type="ARBA" id="ARBA00066687"/>
    </source>
</evidence>
<evidence type="ECO:0000256" key="16">
    <source>
        <dbReference type="PIRSR" id="PIRSR000114-3"/>
    </source>
</evidence>
<dbReference type="PIRSF" id="PIRSF000114">
    <property type="entry name" value="Glycerol-3-P_dh"/>
    <property type="match status" value="1"/>
</dbReference>
<evidence type="ECO:0000256" key="7">
    <source>
        <dbReference type="ARBA" id="ARBA00023209"/>
    </source>
</evidence>
<dbReference type="InterPro" id="IPR008927">
    <property type="entry name" value="6-PGluconate_DH-like_C_sf"/>
</dbReference>
<feature type="binding site" evidence="13">
    <location>
        <position position="242"/>
    </location>
    <ligand>
        <name>sn-glycerol 3-phosphate</name>
        <dbReference type="ChEBI" id="CHEBI:57597"/>
    </ligand>
</feature>
<feature type="binding site" evidence="13">
    <location>
        <position position="11"/>
    </location>
    <ligand>
        <name>NADPH</name>
        <dbReference type="ChEBI" id="CHEBI:57783"/>
    </ligand>
</feature>
<evidence type="ECO:0000256" key="15">
    <source>
        <dbReference type="PIRSR" id="PIRSR000114-2"/>
    </source>
</evidence>
<evidence type="ECO:0000313" key="21">
    <source>
        <dbReference type="Proteomes" id="UP000235460"/>
    </source>
</evidence>
<keyword evidence="13" id="KW-0963">Cytoplasm</keyword>
<feature type="binding site" evidence="16">
    <location>
        <position position="138"/>
    </location>
    <ligand>
        <name>NAD(+)</name>
        <dbReference type="ChEBI" id="CHEBI:57540"/>
    </ligand>
</feature>
<feature type="binding site" evidence="13">
    <location>
        <position position="253"/>
    </location>
    <ligand>
        <name>NADPH</name>
        <dbReference type="ChEBI" id="CHEBI:57783"/>
    </ligand>
</feature>
<feature type="binding site" evidence="13">
    <location>
        <position position="48"/>
    </location>
    <ligand>
        <name>NADPH</name>
        <dbReference type="ChEBI" id="CHEBI:57783"/>
    </ligand>
</feature>
<evidence type="ECO:0000259" key="19">
    <source>
        <dbReference type="Pfam" id="PF07479"/>
    </source>
</evidence>
<gene>
    <name evidence="13 20" type="primary">gpsA</name>
    <name evidence="20" type="ORF">C0190_03440</name>
</gene>
<feature type="active site" description="Proton acceptor" evidence="13 14">
    <location>
        <position position="189"/>
    </location>
</feature>
<evidence type="ECO:0000256" key="8">
    <source>
        <dbReference type="ARBA" id="ARBA00023264"/>
    </source>
</evidence>
<protein>
    <recommendedName>
        <fullName evidence="11 13">Glycerol-3-phosphate dehydrogenase [NAD(P)+]</fullName>
        <ecNumber evidence="10 13">1.1.1.94</ecNumber>
    </recommendedName>
    <alternativeName>
        <fullName evidence="13">NAD(P)(+)-dependent glycerol-3-phosphate dehydrogenase</fullName>
    </alternativeName>
    <alternativeName>
        <fullName evidence="12 13">NAD(P)H-dependent dihydroxyacetone-phosphate reductase</fullName>
    </alternativeName>
</protein>
<dbReference type="HAMAP" id="MF_00394">
    <property type="entry name" value="NAD_Glyc3P_dehydrog"/>
    <property type="match status" value="1"/>
</dbReference>
<dbReference type="EC" id="1.1.1.94" evidence="10 13"/>
<keyword evidence="7 13" id="KW-0594">Phospholipid biosynthesis</keyword>
<feature type="binding site" evidence="13">
    <location>
        <position position="252"/>
    </location>
    <ligand>
        <name>sn-glycerol 3-phosphate</name>
        <dbReference type="ChEBI" id="CHEBI:57597"/>
    </ligand>
</feature>
<dbReference type="SUPFAM" id="SSF51735">
    <property type="entry name" value="NAD(P)-binding Rossmann-fold domains"/>
    <property type="match status" value="1"/>
</dbReference>
<keyword evidence="6 13" id="KW-0443">Lipid metabolism</keyword>
<evidence type="ECO:0000256" key="5">
    <source>
        <dbReference type="ARBA" id="ARBA00023027"/>
    </source>
</evidence>
<feature type="binding site" evidence="13">
    <location>
        <position position="105"/>
    </location>
    <ligand>
        <name>NADPH</name>
        <dbReference type="ChEBI" id="CHEBI:57783"/>
    </ligand>
</feature>
<dbReference type="NCBIfam" id="NF000942">
    <property type="entry name" value="PRK00094.1-4"/>
    <property type="match status" value="1"/>
</dbReference>
<feature type="binding site" evidence="13">
    <location>
        <position position="136"/>
    </location>
    <ligand>
        <name>sn-glycerol 3-phosphate</name>
        <dbReference type="ChEBI" id="CHEBI:57597"/>
    </ligand>
</feature>
<reference evidence="20 21" key="1">
    <citation type="submission" date="2018-01" db="EMBL/GenBank/DDBJ databases">
        <title>Metagenomic assembled genomes from two thermal pools in the Uzon Caldera, Kamchatka, Russia.</title>
        <authorList>
            <person name="Wilkins L."/>
            <person name="Ettinger C."/>
        </authorList>
    </citation>
    <scope>NUCLEOTIDE SEQUENCE [LARGE SCALE GENOMIC DNA]</scope>
    <source>
        <strain evidence="20">ZAV-08</strain>
    </source>
</reference>
<feature type="binding site" evidence="13">
    <location>
        <position position="189"/>
    </location>
    <ligand>
        <name>sn-glycerol 3-phosphate</name>
        <dbReference type="ChEBI" id="CHEBI:57597"/>
    </ligand>
</feature>
<feature type="binding site" evidence="16">
    <location>
        <position position="253"/>
    </location>
    <ligand>
        <name>NAD(+)</name>
        <dbReference type="ChEBI" id="CHEBI:57540"/>
    </ligand>
</feature>
<feature type="binding site" evidence="13">
    <location>
        <position position="105"/>
    </location>
    <ligand>
        <name>sn-glycerol 3-phosphate</name>
        <dbReference type="ChEBI" id="CHEBI:57597"/>
    </ligand>
</feature>
<comment type="subcellular location">
    <subcellularLocation>
        <location evidence="13">Cytoplasm</location>
    </subcellularLocation>
</comment>
<evidence type="ECO:0000256" key="11">
    <source>
        <dbReference type="ARBA" id="ARBA00069372"/>
    </source>
</evidence>
<comment type="similarity">
    <text evidence="1 13 17">Belongs to the NAD-dependent glycerol-3-phosphate dehydrogenase family.</text>
</comment>
<comment type="function">
    <text evidence="13">Catalyzes the reduction of the glycolytic intermediate dihydroxyacetone phosphate (DHAP) to sn-glycerol 3-phosphate (G3P), the key precursor for phospholipid synthesis.</text>
</comment>
<dbReference type="Gene3D" id="3.40.50.720">
    <property type="entry name" value="NAD(P)-binding Rossmann-like Domain"/>
    <property type="match status" value="1"/>
</dbReference>
<accession>A0A2N7PNV8</accession>
<name>A0A2N7PNV8_9BACT</name>
<dbReference type="GO" id="GO:0046168">
    <property type="term" value="P:glycerol-3-phosphate catabolic process"/>
    <property type="evidence" value="ECO:0007669"/>
    <property type="project" value="InterPro"/>
</dbReference>
<comment type="caution">
    <text evidence="20">The sequence shown here is derived from an EMBL/GenBank/DDBJ whole genome shotgun (WGS) entry which is preliminary data.</text>
</comment>
<dbReference type="InterPro" id="IPR013328">
    <property type="entry name" value="6PGD_dom2"/>
</dbReference>
<dbReference type="GO" id="GO:0141153">
    <property type="term" value="F:glycerol-3-phosphate dehydrogenase (NADP+) activity"/>
    <property type="evidence" value="ECO:0007669"/>
    <property type="project" value="RHEA"/>
</dbReference>
<comment type="catalytic activity">
    <reaction evidence="9">
        <text>sn-glycerol 3-phosphate + NADP(+) = dihydroxyacetone phosphate + NADPH + H(+)</text>
        <dbReference type="Rhea" id="RHEA:11096"/>
        <dbReference type="ChEBI" id="CHEBI:15378"/>
        <dbReference type="ChEBI" id="CHEBI:57597"/>
        <dbReference type="ChEBI" id="CHEBI:57642"/>
        <dbReference type="ChEBI" id="CHEBI:57783"/>
        <dbReference type="ChEBI" id="CHEBI:58349"/>
        <dbReference type="EC" id="1.1.1.94"/>
    </reaction>
    <physiologicalReaction direction="right-to-left" evidence="9">
        <dbReference type="Rhea" id="RHEA:11098"/>
    </physiologicalReaction>
</comment>
<feature type="binding site" evidence="16">
    <location>
        <begin position="7"/>
        <end position="12"/>
    </location>
    <ligand>
        <name>NAD(+)</name>
        <dbReference type="ChEBI" id="CHEBI:57540"/>
    </ligand>
</feature>
<comment type="catalytic activity">
    <reaction evidence="13">
        <text>sn-glycerol 3-phosphate + NAD(+) = dihydroxyacetone phosphate + NADH + H(+)</text>
        <dbReference type="Rhea" id="RHEA:11092"/>
        <dbReference type="ChEBI" id="CHEBI:15378"/>
        <dbReference type="ChEBI" id="CHEBI:57540"/>
        <dbReference type="ChEBI" id="CHEBI:57597"/>
        <dbReference type="ChEBI" id="CHEBI:57642"/>
        <dbReference type="ChEBI" id="CHEBI:57945"/>
        <dbReference type="EC" id="1.1.1.94"/>
    </reaction>
</comment>
<keyword evidence="2 13" id="KW-0444">Lipid biosynthesis</keyword>
<dbReference type="GO" id="GO:0006650">
    <property type="term" value="P:glycerophospholipid metabolic process"/>
    <property type="evidence" value="ECO:0007669"/>
    <property type="project" value="UniProtKB-UniRule"/>
</dbReference>
<evidence type="ECO:0000256" key="17">
    <source>
        <dbReference type="RuleBase" id="RU000437"/>
    </source>
</evidence>
<dbReference type="EMBL" id="PNIK01000051">
    <property type="protein sequence ID" value="PMP67381.1"/>
    <property type="molecule type" value="Genomic_DNA"/>
</dbReference>
<evidence type="ECO:0000259" key="18">
    <source>
        <dbReference type="Pfam" id="PF01210"/>
    </source>
</evidence>
<keyword evidence="8 13" id="KW-1208">Phospholipid metabolism</keyword>
<feature type="binding site" evidence="13">
    <location>
        <position position="32"/>
    </location>
    <ligand>
        <name>NADPH</name>
        <dbReference type="ChEBI" id="CHEBI:57783"/>
    </ligand>
</feature>
<dbReference type="PANTHER" id="PTHR11728:SF1">
    <property type="entry name" value="GLYCEROL-3-PHOSPHATE DEHYDROGENASE [NAD(+)] 2, CHLOROPLASTIC"/>
    <property type="match status" value="1"/>
</dbReference>
<dbReference type="Pfam" id="PF07479">
    <property type="entry name" value="NAD_Gly3P_dh_C"/>
    <property type="match status" value="1"/>
</dbReference>
<evidence type="ECO:0000256" key="6">
    <source>
        <dbReference type="ARBA" id="ARBA00023098"/>
    </source>
</evidence>
<dbReference type="GO" id="GO:0051287">
    <property type="term" value="F:NAD binding"/>
    <property type="evidence" value="ECO:0007669"/>
    <property type="project" value="InterPro"/>
</dbReference>
<organism evidence="20 21">
    <name type="scientific">Thermodesulfobacterium geofontis</name>
    <dbReference type="NCBI Taxonomy" id="1295609"/>
    <lineage>
        <taxon>Bacteria</taxon>
        <taxon>Pseudomonadati</taxon>
        <taxon>Thermodesulfobacteriota</taxon>
        <taxon>Thermodesulfobacteria</taxon>
        <taxon>Thermodesulfobacteriales</taxon>
        <taxon>Thermodesulfobacteriaceae</taxon>
        <taxon>Thermodesulfobacterium</taxon>
    </lineage>
</organism>
<feature type="binding site" evidence="13">
    <location>
        <position position="134"/>
    </location>
    <ligand>
        <name>sn-glycerol 3-phosphate</name>
        <dbReference type="ChEBI" id="CHEBI:57597"/>
    </ligand>
</feature>
<dbReference type="PANTHER" id="PTHR11728">
    <property type="entry name" value="GLYCEROL-3-PHOSPHATE DEHYDROGENASE"/>
    <property type="match status" value="1"/>
</dbReference>
<feature type="binding site" evidence="13">
    <location>
        <position position="279"/>
    </location>
    <ligand>
        <name>NADPH</name>
        <dbReference type="ChEBI" id="CHEBI:57783"/>
    </ligand>
</feature>
<evidence type="ECO:0000256" key="9">
    <source>
        <dbReference type="ARBA" id="ARBA00052716"/>
    </source>
</evidence>
<dbReference type="Gene3D" id="1.10.1040.10">
    <property type="entry name" value="N-(1-d-carboxylethyl)-l-norvaline Dehydrogenase, domain 2"/>
    <property type="match status" value="1"/>
</dbReference>
<feature type="binding site" evidence="15">
    <location>
        <begin position="253"/>
        <end position="254"/>
    </location>
    <ligand>
        <name>substrate</name>
    </ligand>
</feature>
<evidence type="ECO:0000256" key="3">
    <source>
        <dbReference type="ARBA" id="ARBA00022857"/>
    </source>
</evidence>
<dbReference type="AlphaFoldDB" id="A0A2N7PNV8"/>
<evidence type="ECO:0000313" key="20">
    <source>
        <dbReference type="EMBL" id="PMP67381.1"/>
    </source>
</evidence>
<evidence type="ECO:0000256" key="12">
    <source>
        <dbReference type="ARBA" id="ARBA00080511"/>
    </source>
</evidence>
<dbReference type="PRINTS" id="PR00077">
    <property type="entry name" value="GPDHDRGNASE"/>
</dbReference>
<feature type="binding site" evidence="13">
    <location>
        <position position="253"/>
    </location>
    <ligand>
        <name>sn-glycerol 3-phosphate</name>
        <dbReference type="ChEBI" id="CHEBI:57597"/>
    </ligand>
</feature>
<dbReference type="PROSITE" id="PS00957">
    <property type="entry name" value="NAD_G3PDH"/>
    <property type="match status" value="1"/>
</dbReference>
<feature type="binding site" evidence="13">
    <location>
        <position position="10"/>
    </location>
    <ligand>
        <name>NADPH</name>
        <dbReference type="ChEBI" id="CHEBI:57783"/>
    </ligand>
</feature>
<evidence type="ECO:0000256" key="13">
    <source>
        <dbReference type="HAMAP-Rule" id="MF_00394"/>
    </source>
</evidence>
<proteinExistence type="inferred from homology"/>
<feature type="binding site" evidence="13">
    <location>
        <position position="31"/>
    </location>
    <ligand>
        <name>NADPH</name>
        <dbReference type="ChEBI" id="CHEBI:57783"/>
    </ligand>
</feature>
<feature type="binding site" evidence="13">
    <location>
        <position position="277"/>
    </location>
    <ligand>
        <name>NADPH</name>
        <dbReference type="ChEBI" id="CHEBI:57783"/>
    </ligand>
</feature>
<keyword evidence="13" id="KW-0547">Nucleotide-binding</keyword>
<dbReference type="SUPFAM" id="SSF48179">
    <property type="entry name" value="6-phosphogluconate dehydrogenase C-terminal domain-like"/>
    <property type="match status" value="1"/>
</dbReference>
<dbReference type="GO" id="GO:0005829">
    <property type="term" value="C:cytosol"/>
    <property type="evidence" value="ECO:0007669"/>
    <property type="project" value="TreeGrafter"/>
</dbReference>
<feature type="domain" description="Glycerol-3-phosphate dehydrogenase NAD-dependent C-terminal" evidence="19">
    <location>
        <begin position="178"/>
        <end position="318"/>
    </location>
</feature>
<dbReference type="GO" id="GO:0005975">
    <property type="term" value="P:carbohydrate metabolic process"/>
    <property type="evidence" value="ECO:0007669"/>
    <property type="project" value="InterPro"/>
</dbReference>
<dbReference type="UniPathway" id="UPA00940"/>
<evidence type="ECO:0000256" key="2">
    <source>
        <dbReference type="ARBA" id="ARBA00022516"/>
    </source>
</evidence>
<dbReference type="GO" id="GO:0046167">
    <property type="term" value="P:glycerol-3-phosphate biosynthetic process"/>
    <property type="evidence" value="ECO:0007669"/>
    <property type="project" value="UniProtKB-UniRule"/>
</dbReference>
<dbReference type="FunFam" id="1.10.1040.10:FF:000001">
    <property type="entry name" value="Glycerol-3-phosphate dehydrogenase [NAD(P)+]"/>
    <property type="match status" value="1"/>
</dbReference>
<evidence type="ECO:0000256" key="4">
    <source>
        <dbReference type="ARBA" id="ARBA00023002"/>
    </source>
</evidence>
<comment type="pathway">
    <text evidence="13">Membrane lipid metabolism; glycerophospholipid metabolism.</text>
</comment>
<dbReference type="InterPro" id="IPR011128">
    <property type="entry name" value="G3P_DH_NAD-dep_N"/>
</dbReference>
<dbReference type="NCBIfam" id="NF000940">
    <property type="entry name" value="PRK00094.1-2"/>
    <property type="match status" value="1"/>
</dbReference>
<dbReference type="InterPro" id="IPR036291">
    <property type="entry name" value="NAD(P)-bd_dom_sf"/>
</dbReference>
<keyword evidence="5 13" id="KW-0520">NAD</keyword>
<dbReference type="Proteomes" id="UP000235460">
    <property type="component" value="Unassembled WGS sequence"/>
</dbReference>
<dbReference type="FunFam" id="3.40.50.720:FF:000019">
    <property type="entry name" value="Glycerol-3-phosphate dehydrogenase [NAD(P)+]"/>
    <property type="match status" value="1"/>
</dbReference>
<keyword evidence="4 13" id="KW-0560">Oxidoreductase</keyword>
<feature type="domain" description="Glycerol-3-phosphate dehydrogenase NAD-dependent N-terminal" evidence="18">
    <location>
        <begin position="2"/>
        <end position="157"/>
    </location>
</feature>
<evidence type="ECO:0000256" key="1">
    <source>
        <dbReference type="ARBA" id="ARBA00011009"/>
    </source>
</evidence>
<dbReference type="Pfam" id="PF01210">
    <property type="entry name" value="NAD_Gly3P_dh_N"/>
    <property type="match status" value="1"/>
</dbReference>